<reference evidence="5 6" key="1">
    <citation type="submission" date="2016-10" db="EMBL/GenBank/DDBJ databases">
        <authorList>
            <person name="Varghese N."/>
            <person name="Submissions S."/>
        </authorList>
    </citation>
    <scope>NUCLEOTIDE SEQUENCE [LARGE SCALE GENOMIC DNA]</scope>
    <source>
        <strain evidence="5 6">DSM 16392</strain>
    </source>
</reference>
<gene>
    <name evidence="5" type="ORF">SAMN04488518_103145</name>
</gene>
<evidence type="ECO:0000256" key="2">
    <source>
        <dbReference type="ARBA" id="ARBA00014031"/>
    </source>
</evidence>
<evidence type="ECO:0000256" key="1">
    <source>
        <dbReference type="ARBA" id="ARBA00003989"/>
    </source>
</evidence>
<feature type="chain" id="PRO_5045156871" description="Curli production assembly/transport component CsgF" evidence="4">
    <location>
        <begin position="23"/>
        <end position="155"/>
    </location>
</feature>
<evidence type="ECO:0000313" key="5">
    <source>
        <dbReference type="EMBL" id="SFK22885.1"/>
    </source>
</evidence>
<dbReference type="RefSeq" id="WP_208860170.1">
    <property type="nucleotide sequence ID" value="NZ_FOSK01000003.1"/>
</dbReference>
<dbReference type="EMBL" id="FOSK01000003">
    <property type="protein sequence ID" value="SFK22885.1"/>
    <property type="molecule type" value="Genomic_DNA"/>
</dbReference>
<protein>
    <recommendedName>
        <fullName evidence="2">Curli production assembly/transport component CsgF</fullName>
    </recommendedName>
</protein>
<evidence type="ECO:0000256" key="4">
    <source>
        <dbReference type="SAM" id="SignalP"/>
    </source>
</evidence>
<comment type="function">
    <text evidence="1">May be involved in the biogenesis of curli organelles.</text>
</comment>
<evidence type="ECO:0000256" key="3">
    <source>
        <dbReference type="ARBA" id="ARBA00022729"/>
    </source>
</evidence>
<evidence type="ECO:0000313" key="6">
    <source>
        <dbReference type="Proteomes" id="UP000199598"/>
    </source>
</evidence>
<keyword evidence="3 4" id="KW-0732">Signal</keyword>
<name>A0A1I3XTL4_9HYPH</name>
<comment type="caution">
    <text evidence="5">The sequence shown here is derived from an EMBL/GenBank/DDBJ whole genome shotgun (WGS) entry which is preliminary data.</text>
</comment>
<organism evidence="5 6">
    <name type="scientific">Pseudovibrio ascidiaceicola</name>
    <dbReference type="NCBI Taxonomy" id="285279"/>
    <lineage>
        <taxon>Bacteria</taxon>
        <taxon>Pseudomonadati</taxon>
        <taxon>Pseudomonadota</taxon>
        <taxon>Alphaproteobacteria</taxon>
        <taxon>Hyphomicrobiales</taxon>
        <taxon>Stappiaceae</taxon>
        <taxon>Pseudovibrio</taxon>
    </lineage>
</organism>
<sequence>MRLNSALGLMLGCVLSVGSSHAQQLVYQPTNPSFGGYAANTTHLFATANAQKTATVGGSNKYGSGSGSGADGSGSSLADLFVRQLQNRLIYALADQVSQAIFGDDPKDSGTVSFGDQKVSFVRGTDSIQLQIIDESTGAITDITVPVLQDGTPIN</sequence>
<accession>A0A1I3XTL4</accession>
<proteinExistence type="predicted"/>
<feature type="signal peptide" evidence="4">
    <location>
        <begin position="1"/>
        <end position="22"/>
    </location>
</feature>
<keyword evidence="6" id="KW-1185">Reference proteome</keyword>
<dbReference type="Pfam" id="PF10614">
    <property type="entry name" value="CsgF"/>
    <property type="match status" value="1"/>
</dbReference>
<dbReference type="Proteomes" id="UP000199598">
    <property type="component" value="Unassembled WGS sequence"/>
</dbReference>
<dbReference type="InterPro" id="IPR018893">
    <property type="entry name" value="T8SS_CsgF"/>
</dbReference>